<dbReference type="RefSeq" id="WP_380923539.1">
    <property type="nucleotide sequence ID" value="NZ_JBHUPE010000012.1"/>
</dbReference>
<dbReference type="EMBL" id="JBHUPE010000012">
    <property type="protein sequence ID" value="MFD2906431.1"/>
    <property type="molecule type" value="Genomic_DNA"/>
</dbReference>
<protein>
    <submittedName>
        <fullName evidence="3">Uncharacterized protein</fullName>
    </submittedName>
</protein>
<sequence>MTDQGNNKSYSILDSLKKLIFTDQEETQLKNPSPDIQKNPPAKEIKDYSTAPEIKTVSNQQPPAIPITANDGSTDIKQMKLKVLGILERLNEQGLDFFEVWNAAAAMGKVDETTLKAAYTSLKFVDNTLTKDKLKTTGTNYANKLKETIAKETQQKESEKHKAEQDREFEKTTLNNEIKTLTDSIAKLQDDLKKKQITLAQINDKYEPKLKEIEQKISIGNAAVNEVVNDIQTTLAIIERSIS</sequence>
<evidence type="ECO:0000313" key="4">
    <source>
        <dbReference type="Proteomes" id="UP001597509"/>
    </source>
</evidence>
<dbReference type="Proteomes" id="UP001597509">
    <property type="component" value="Unassembled WGS sequence"/>
</dbReference>
<keyword evidence="1" id="KW-0175">Coiled coil</keyword>
<gene>
    <name evidence="3" type="ORF">ACFS6I_21055</name>
</gene>
<accession>A0ABW5Z1W3</accession>
<name>A0ABW5Z1W3_9SPHI</name>
<evidence type="ECO:0000256" key="2">
    <source>
        <dbReference type="SAM" id="MobiDB-lite"/>
    </source>
</evidence>
<feature type="coiled-coil region" evidence="1">
    <location>
        <begin position="142"/>
        <end position="205"/>
    </location>
</feature>
<evidence type="ECO:0000256" key="1">
    <source>
        <dbReference type="SAM" id="Coils"/>
    </source>
</evidence>
<evidence type="ECO:0000313" key="3">
    <source>
        <dbReference type="EMBL" id="MFD2906431.1"/>
    </source>
</evidence>
<feature type="region of interest" description="Disordered" evidence="2">
    <location>
        <begin position="24"/>
        <end position="49"/>
    </location>
</feature>
<organism evidence="3 4">
    <name type="scientific">Sphingobacterium anhuiense</name>
    <dbReference type="NCBI Taxonomy" id="493780"/>
    <lineage>
        <taxon>Bacteria</taxon>
        <taxon>Pseudomonadati</taxon>
        <taxon>Bacteroidota</taxon>
        <taxon>Sphingobacteriia</taxon>
        <taxon>Sphingobacteriales</taxon>
        <taxon>Sphingobacteriaceae</taxon>
        <taxon>Sphingobacterium</taxon>
    </lineage>
</organism>
<proteinExistence type="predicted"/>
<comment type="caution">
    <text evidence="3">The sequence shown here is derived from an EMBL/GenBank/DDBJ whole genome shotgun (WGS) entry which is preliminary data.</text>
</comment>
<keyword evidence="4" id="KW-1185">Reference proteome</keyword>
<reference evidence="4" key="1">
    <citation type="journal article" date="2019" name="Int. J. Syst. Evol. Microbiol.">
        <title>The Global Catalogue of Microorganisms (GCM) 10K type strain sequencing project: providing services to taxonomists for standard genome sequencing and annotation.</title>
        <authorList>
            <consortium name="The Broad Institute Genomics Platform"/>
            <consortium name="The Broad Institute Genome Sequencing Center for Infectious Disease"/>
            <person name="Wu L."/>
            <person name="Ma J."/>
        </authorList>
    </citation>
    <scope>NUCLEOTIDE SEQUENCE [LARGE SCALE GENOMIC DNA]</scope>
    <source>
        <strain evidence="4">KCTC 22209</strain>
    </source>
</reference>